<dbReference type="Gene3D" id="3.20.20.30">
    <property type="entry name" value="Luciferase-like domain"/>
    <property type="match status" value="1"/>
</dbReference>
<evidence type="ECO:0000259" key="5">
    <source>
        <dbReference type="Pfam" id="PF00296"/>
    </source>
</evidence>
<evidence type="ECO:0000313" key="6">
    <source>
        <dbReference type="EMBL" id="MBM3223097.1"/>
    </source>
</evidence>
<dbReference type="GO" id="GO:0008726">
    <property type="term" value="F:alkanesulfonate monooxygenase activity"/>
    <property type="evidence" value="ECO:0007669"/>
    <property type="project" value="TreeGrafter"/>
</dbReference>
<evidence type="ECO:0000256" key="3">
    <source>
        <dbReference type="ARBA" id="ARBA00023002"/>
    </source>
</evidence>
<dbReference type="AlphaFoldDB" id="A0A937VY74"/>
<dbReference type="Proteomes" id="UP000712673">
    <property type="component" value="Unassembled WGS sequence"/>
</dbReference>
<evidence type="ECO:0000256" key="2">
    <source>
        <dbReference type="ARBA" id="ARBA00022643"/>
    </source>
</evidence>
<dbReference type="GO" id="GO:0046306">
    <property type="term" value="P:alkanesulfonate catabolic process"/>
    <property type="evidence" value="ECO:0007669"/>
    <property type="project" value="TreeGrafter"/>
</dbReference>
<name>A0A937VY74_UNCTE</name>
<accession>A0A937VY74</accession>
<protein>
    <submittedName>
        <fullName evidence="6">LLM class flavin-dependent oxidoreductase</fullName>
    </submittedName>
</protein>
<dbReference type="PANTHER" id="PTHR42847:SF4">
    <property type="entry name" value="ALKANESULFONATE MONOOXYGENASE-RELATED"/>
    <property type="match status" value="1"/>
</dbReference>
<dbReference type="InterPro" id="IPR036661">
    <property type="entry name" value="Luciferase-like_sf"/>
</dbReference>
<dbReference type="PANTHER" id="PTHR42847">
    <property type="entry name" value="ALKANESULFONATE MONOOXYGENASE"/>
    <property type="match status" value="1"/>
</dbReference>
<organism evidence="6 7">
    <name type="scientific">Tectimicrobiota bacterium</name>
    <dbReference type="NCBI Taxonomy" id="2528274"/>
    <lineage>
        <taxon>Bacteria</taxon>
        <taxon>Pseudomonadati</taxon>
        <taxon>Nitrospinota/Tectimicrobiota group</taxon>
        <taxon>Candidatus Tectimicrobiota</taxon>
    </lineage>
</organism>
<reference evidence="6" key="1">
    <citation type="submission" date="2019-03" db="EMBL/GenBank/DDBJ databases">
        <title>Lake Tanganyika Metagenome-Assembled Genomes (MAGs).</title>
        <authorList>
            <person name="Tran P."/>
        </authorList>
    </citation>
    <scope>NUCLEOTIDE SEQUENCE</scope>
    <source>
        <strain evidence="6">K_DeepCast_65m_m2_066</strain>
    </source>
</reference>
<evidence type="ECO:0000256" key="1">
    <source>
        <dbReference type="ARBA" id="ARBA00022630"/>
    </source>
</evidence>
<proteinExistence type="predicted"/>
<dbReference type="InterPro" id="IPR050172">
    <property type="entry name" value="SsuD_RutA_monooxygenase"/>
</dbReference>
<feature type="domain" description="Luciferase-like" evidence="5">
    <location>
        <begin position="13"/>
        <end position="218"/>
    </location>
</feature>
<evidence type="ECO:0000256" key="4">
    <source>
        <dbReference type="ARBA" id="ARBA00023033"/>
    </source>
</evidence>
<sequence length="296" mass="32692">MKVRFGFTCRGQADLALDDFPHLVDDLERLGFDSLWLPEHMLNGPFDPLVSLAHAAARTTRLKLGAYLIVPGRNPVRLARELANLDRLSAGRLLLIMVLGQPSEAELLAQHVAKNDRGALLEEVLPLLRRLWSGEVVNHAGPCYPLHEARLAPTPVQTPLEMWLGGQVPSALRRAGRLGDGWIPGLLTPTEAAEKRQRVEAAAAEAGRCIDPEHFGVNLTYSRGPLSPTVLEPLRRRRPDLDPVALVPQSRAALHERVDAWLAVGFSKFLLRPAIPPANWTAELEMLAEDILEHQT</sequence>
<comment type="caution">
    <text evidence="6">The sequence shown here is derived from an EMBL/GenBank/DDBJ whole genome shotgun (WGS) entry which is preliminary data.</text>
</comment>
<evidence type="ECO:0000313" key="7">
    <source>
        <dbReference type="Proteomes" id="UP000712673"/>
    </source>
</evidence>
<dbReference type="InterPro" id="IPR011251">
    <property type="entry name" value="Luciferase-like_dom"/>
</dbReference>
<keyword evidence="3" id="KW-0560">Oxidoreductase</keyword>
<dbReference type="Pfam" id="PF00296">
    <property type="entry name" value="Bac_luciferase"/>
    <property type="match status" value="1"/>
</dbReference>
<dbReference type="EMBL" id="VGLS01000094">
    <property type="protein sequence ID" value="MBM3223097.1"/>
    <property type="molecule type" value="Genomic_DNA"/>
</dbReference>
<dbReference type="SUPFAM" id="SSF51679">
    <property type="entry name" value="Bacterial luciferase-like"/>
    <property type="match status" value="1"/>
</dbReference>
<gene>
    <name evidence="6" type="ORF">FJZ47_04745</name>
</gene>
<keyword evidence="4" id="KW-0503">Monooxygenase</keyword>
<keyword evidence="1" id="KW-0285">Flavoprotein</keyword>
<keyword evidence="2" id="KW-0288">FMN</keyword>